<protein>
    <submittedName>
        <fullName evidence="2">Uncharacterized protein</fullName>
    </submittedName>
</protein>
<evidence type="ECO:0000313" key="3">
    <source>
        <dbReference type="Proteomes" id="UP000030671"/>
    </source>
</evidence>
<accession>W4JQ16</accession>
<proteinExistence type="predicted"/>
<gene>
    <name evidence="2" type="ORF">HETIRDRAFT_144505</name>
</gene>
<organism evidence="2 3">
    <name type="scientific">Heterobasidion irregulare (strain TC 32-1)</name>
    <dbReference type="NCBI Taxonomy" id="747525"/>
    <lineage>
        <taxon>Eukaryota</taxon>
        <taxon>Fungi</taxon>
        <taxon>Dikarya</taxon>
        <taxon>Basidiomycota</taxon>
        <taxon>Agaricomycotina</taxon>
        <taxon>Agaricomycetes</taxon>
        <taxon>Russulales</taxon>
        <taxon>Bondarzewiaceae</taxon>
        <taxon>Heterobasidion</taxon>
        <taxon>Heterobasidion annosum species complex</taxon>
    </lineage>
</organism>
<reference evidence="2 3" key="1">
    <citation type="journal article" date="2012" name="New Phytol.">
        <title>Insight into trade-off between wood decay and parasitism from the genome of a fungal forest pathogen.</title>
        <authorList>
            <person name="Olson A."/>
            <person name="Aerts A."/>
            <person name="Asiegbu F."/>
            <person name="Belbahri L."/>
            <person name="Bouzid O."/>
            <person name="Broberg A."/>
            <person name="Canback B."/>
            <person name="Coutinho P.M."/>
            <person name="Cullen D."/>
            <person name="Dalman K."/>
            <person name="Deflorio G."/>
            <person name="van Diepen L.T."/>
            <person name="Dunand C."/>
            <person name="Duplessis S."/>
            <person name="Durling M."/>
            <person name="Gonthier P."/>
            <person name="Grimwood J."/>
            <person name="Fossdal C.G."/>
            <person name="Hansson D."/>
            <person name="Henrissat B."/>
            <person name="Hietala A."/>
            <person name="Himmelstrand K."/>
            <person name="Hoffmeister D."/>
            <person name="Hogberg N."/>
            <person name="James T.Y."/>
            <person name="Karlsson M."/>
            <person name="Kohler A."/>
            <person name="Kues U."/>
            <person name="Lee Y.H."/>
            <person name="Lin Y.C."/>
            <person name="Lind M."/>
            <person name="Lindquist E."/>
            <person name="Lombard V."/>
            <person name="Lucas S."/>
            <person name="Lunden K."/>
            <person name="Morin E."/>
            <person name="Murat C."/>
            <person name="Park J."/>
            <person name="Raffaello T."/>
            <person name="Rouze P."/>
            <person name="Salamov A."/>
            <person name="Schmutz J."/>
            <person name="Solheim H."/>
            <person name="Stahlberg J."/>
            <person name="Velez H."/>
            <person name="de Vries R.P."/>
            <person name="Wiebenga A."/>
            <person name="Woodward S."/>
            <person name="Yakovlev I."/>
            <person name="Garbelotto M."/>
            <person name="Martin F."/>
            <person name="Grigoriev I.V."/>
            <person name="Stenlid J."/>
        </authorList>
    </citation>
    <scope>NUCLEOTIDE SEQUENCE [LARGE SCALE GENOMIC DNA]</scope>
    <source>
        <strain evidence="2 3">TC 32-1</strain>
    </source>
</reference>
<feature type="region of interest" description="Disordered" evidence="1">
    <location>
        <begin position="1"/>
        <end position="22"/>
    </location>
</feature>
<dbReference type="Proteomes" id="UP000030671">
    <property type="component" value="Unassembled WGS sequence"/>
</dbReference>
<dbReference type="GeneID" id="20667046"/>
<dbReference type="EMBL" id="KI925466">
    <property type="protein sequence ID" value="ETW75564.1"/>
    <property type="molecule type" value="Genomic_DNA"/>
</dbReference>
<evidence type="ECO:0000313" key="2">
    <source>
        <dbReference type="EMBL" id="ETW75564.1"/>
    </source>
</evidence>
<dbReference type="KEGG" id="hir:HETIRDRAFT_144505"/>
<name>W4JQ16_HETIT</name>
<dbReference type="HOGENOM" id="CLU_2373062_0_0_1"/>
<keyword evidence="3" id="KW-1185">Reference proteome</keyword>
<dbReference type="RefSeq" id="XP_009552963.1">
    <property type="nucleotide sequence ID" value="XM_009554668.1"/>
</dbReference>
<dbReference type="InParanoid" id="W4JQ16"/>
<feature type="compositionally biased region" description="Low complexity" evidence="1">
    <location>
        <begin position="9"/>
        <end position="22"/>
    </location>
</feature>
<sequence length="95" mass="10482">MSGKRALSSDDTVVPSSVTTTLTSDSTTDLHLISKISRQIITTSQLCGAVTNQHVRIRPYQLNTYVYKSLITQNIENLAVFQERGCSEVCASFQI</sequence>
<evidence type="ECO:0000256" key="1">
    <source>
        <dbReference type="SAM" id="MobiDB-lite"/>
    </source>
</evidence>
<dbReference type="AlphaFoldDB" id="W4JQ16"/>